<keyword evidence="1" id="KW-0732">Signal</keyword>
<protein>
    <submittedName>
        <fullName evidence="2">Uncharacterized protein</fullName>
    </submittedName>
</protein>
<feature type="non-terminal residue" evidence="2">
    <location>
        <position position="59"/>
    </location>
</feature>
<proteinExistence type="predicted"/>
<evidence type="ECO:0000313" key="3">
    <source>
        <dbReference type="Proteomes" id="UP000649617"/>
    </source>
</evidence>
<feature type="signal peptide" evidence="1">
    <location>
        <begin position="1"/>
        <end position="20"/>
    </location>
</feature>
<name>A0A812KRM2_SYMPI</name>
<sequence length="59" mass="6419">MKRLWSPALFVCCLPGVGLAYKVLSSQEPEQLNQTLEHEDDAPEGPVPLYAQLAAAIPL</sequence>
<accession>A0A812KRM2</accession>
<feature type="chain" id="PRO_5032870927" evidence="1">
    <location>
        <begin position="21"/>
        <end position="59"/>
    </location>
</feature>
<reference evidence="2" key="1">
    <citation type="submission" date="2021-02" db="EMBL/GenBank/DDBJ databases">
        <authorList>
            <person name="Dougan E. K."/>
            <person name="Rhodes N."/>
            <person name="Thang M."/>
            <person name="Chan C."/>
        </authorList>
    </citation>
    <scope>NUCLEOTIDE SEQUENCE</scope>
</reference>
<evidence type="ECO:0000313" key="2">
    <source>
        <dbReference type="EMBL" id="CAE7231808.1"/>
    </source>
</evidence>
<organism evidence="2 3">
    <name type="scientific">Symbiodinium pilosum</name>
    <name type="common">Dinoflagellate</name>
    <dbReference type="NCBI Taxonomy" id="2952"/>
    <lineage>
        <taxon>Eukaryota</taxon>
        <taxon>Sar</taxon>
        <taxon>Alveolata</taxon>
        <taxon>Dinophyceae</taxon>
        <taxon>Suessiales</taxon>
        <taxon>Symbiodiniaceae</taxon>
        <taxon>Symbiodinium</taxon>
    </lineage>
</organism>
<dbReference type="AlphaFoldDB" id="A0A812KRM2"/>
<keyword evidence="3" id="KW-1185">Reference proteome</keyword>
<comment type="caution">
    <text evidence="2">The sequence shown here is derived from an EMBL/GenBank/DDBJ whole genome shotgun (WGS) entry which is preliminary data.</text>
</comment>
<dbReference type="Proteomes" id="UP000649617">
    <property type="component" value="Unassembled WGS sequence"/>
</dbReference>
<dbReference type="EMBL" id="CAJNIZ010004356">
    <property type="protein sequence ID" value="CAE7231808.1"/>
    <property type="molecule type" value="Genomic_DNA"/>
</dbReference>
<evidence type="ECO:0000256" key="1">
    <source>
        <dbReference type="SAM" id="SignalP"/>
    </source>
</evidence>
<gene>
    <name evidence="2" type="ORF">SPIL2461_LOCUS3571</name>
</gene>